<accession>A0ABS4JNC3</accession>
<feature type="transmembrane region" description="Helical" evidence="4">
    <location>
        <begin position="296"/>
        <end position="319"/>
    </location>
</feature>
<keyword evidence="8" id="KW-1185">Reference proteome</keyword>
<evidence type="ECO:0000256" key="1">
    <source>
        <dbReference type="ARBA" id="ARBA00004236"/>
    </source>
</evidence>
<dbReference type="InterPro" id="IPR029787">
    <property type="entry name" value="Nucleotide_cyclase"/>
</dbReference>
<evidence type="ECO:0000256" key="4">
    <source>
        <dbReference type="SAM" id="Phobius"/>
    </source>
</evidence>
<keyword evidence="4" id="KW-1133">Transmembrane helix</keyword>
<protein>
    <submittedName>
        <fullName evidence="7">Diguanylate cyclase (GGDEF)-like protein</fullName>
    </submittedName>
</protein>
<comment type="caution">
    <text evidence="7">The sequence shown here is derived from an EMBL/GenBank/DDBJ whole genome shotgun (WGS) entry which is preliminary data.</text>
</comment>
<dbReference type="SMART" id="SM00267">
    <property type="entry name" value="GGDEF"/>
    <property type="match status" value="1"/>
</dbReference>
<dbReference type="PROSITE" id="PS50887">
    <property type="entry name" value="GGDEF"/>
    <property type="match status" value="1"/>
</dbReference>
<dbReference type="PANTHER" id="PTHR46663:SF2">
    <property type="entry name" value="GGDEF DOMAIN-CONTAINING PROTEIN"/>
    <property type="match status" value="1"/>
</dbReference>
<dbReference type="InterPro" id="IPR003660">
    <property type="entry name" value="HAMP_dom"/>
</dbReference>
<evidence type="ECO:0000259" key="5">
    <source>
        <dbReference type="PROSITE" id="PS50885"/>
    </source>
</evidence>
<dbReference type="InterPro" id="IPR052163">
    <property type="entry name" value="DGC-Regulatory_Protein"/>
</dbReference>
<evidence type="ECO:0000313" key="8">
    <source>
        <dbReference type="Proteomes" id="UP001519288"/>
    </source>
</evidence>
<evidence type="ECO:0000313" key="7">
    <source>
        <dbReference type="EMBL" id="MBP2002511.1"/>
    </source>
</evidence>
<dbReference type="Pfam" id="PF00990">
    <property type="entry name" value="GGDEF"/>
    <property type="match status" value="1"/>
</dbReference>
<feature type="domain" description="HAMP" evidence="5">
    <location>
        <begin position="316"/>
        <end position="368"/>
    </location>
</feature>
<dbReference type="Gene3D" id="3.30.450.20">
    <property type="entry name" value="PAS domain"/>
    <property type="match status" value="1"/>
</dbReference>
<evidence type="ECO:0000259" key="6">
    <source>
        <dbReference type="PROSITE" id="PS50887"/>
    </source>
</evidence>
<dbReference type="Gene3D" id="6.10.340.10">
    <property type="match status" value="1"/>
</dbReference>
<organism evidence="7 8">
    <name type="scientific">Paenibacillus shirakamiensis</name>
    <dbReference type="NCBI Taxonomy" id="1265935"/>
    <lineage>
        <taxon>Bacteria</taxon>
        <taxon>Bacillati</taxon>
        <taxon>Bacillota</taxon>
        <taxon>Bacilli</taxon>
        <taxon>Bacillales</taxon>
        <taxon>Paenibacillaceae</taxon>
        <taxon>Paenibacillus</taxon>
    </lineage>
</organism>
<dbReference type="CDD" id="cd12914">
    <property type="entry name" value="PDC1_DGC_like"/>
    <property type="match status" value="1"/>
</dbReference>
<sequence length="545" mass="60866">MSLRLRSIVAIVFAILIAILTGLLSWIIERESTEEVKKTIGGSLAETSYQMAEKLDYFMWSRAGEIQMLSKLDAFRSPDQPEDIRKLLDQLKTSFPVFTWSGFMDTKGNVLASTDGILTGMNLSERPVFTEAQKDLFIGDVHNAKLLASYIPHKQDEPLQFVDISTPVYAKNGKLVGVLAAHLSWEWSRQVEQSILKPLENRYKNIEIFIISKKDRTVLLGPSSMVGHPLNIPLVDEARAGQNSWELAKYPDGRSYLTGFAYGQGYENYAGLGWSILIREPEDIAFASATKLSHTILLTGTAAAVVFAIFGWFIAGWIARPLKRIALAADLLRSGEQVHIPIYRHIKDIEILSSSLQNLVHNLTRTEDQLGQMSILALHDKLTGLPNRIALGDHLSRSIREVHGHEETLTLLYIDLDGFKNVNDTWGHQTGDQLLQLVGQRMKECIRPQDFICRMGGDEFVIVLHTPAVHPILEARKITERLITTLNLPFSIDQALIHIGCSIGGAVYPLDDSDPLQVIRFADEALYASKKAGKNQATFTSELLP</sequence>
<feature type="transmembrane region" description="Helical" evidence="4">
    <location>
        <begin position="7"/>
        <end position="28"/>
    </location>
</feature>
<reference evidence="7 8" key="1">
    <citation type="submission" date="2021-03" db="EMBL/GenBank/DDBJ databases">
        <title>Genomic Encyclopedia of Type Strains, Phase IV (KMG-IV): sequencing the most valuable type-strain genomes for metagenomic binning, comparative biology and taxonomic classification.</title>
        <authorList>
            <person name="Goeker M."/>
        </authorList>
    </citation>
    <scope>NUCLEOTIDE SEQUENCE [LARGE SCALE GENOMIC DNA]</scope>
    <source>
        <strain evidence="7 8">DSM 26806</strain>
    </source>
</reference>
<name>A0ABS4JNC3_9BACL</name>
<dbReference type="InterPro" id="IPR043128">
    <property type="entry name" value="Rev_trsase/Diguanyl_cyclase"/>
</dbReference>
<feature type="domain" description="GGDEF" evidence="6">
    <location>
        <begin position="407"/>
        <end position="542"/>
    </location>
</feature>
<evidence type="ECO:0000256" key="2">
    <source>
        <dbReference type="ARBA" id="ARBA00022475"/>
    </source>
</evidence>
<dbReference type="SUPFAM" id="SSF55073">
    <property type="entry name" value="Nucleotide cyclase"/>
    <property type="match status" value="1"/>
</dbReference>
<dbReference type="CDD" id="cd01949">
    <property type="entry name" value="GGDEF"/>
    <property type="match status" value="1"/>
</dbReference>
<dbReference type="EMBL" id="JAGGLD010000009">
    <property type="protein sequence ID" value="MBP2002511.1"/>
    <property type="molecule type" value="Genomic_DNA"/>
</dbReference>
<dbReference type="InterPro" id="IPR000160">
    <property type="entry name" value="GGDEF_dom"/>
</dbReference>
<dbReference type="Proteomes" id="UP001519288">
    <property type="component" value="Unassembled WGS sequence"/>
</dbReference>
<keyword evidence="3 4" id="KW-0472">Membrane</keyword>
<comment type="subcellular location">
    <subcellularLocation>
        <location evidence="1">Cell membrane</location>
    </subcellularLocation>
</comment>
<dbReference type="NCBIfam" id="TIGR00254">
    <property type="entry name" value="GGDEF"/>
    <property type="match status" value="1"/>
</dbReference>
<evidence type="ECO:0000256" key="3">
    <source>
        <dbReference type="ARBA" id="ARBA00023136"/>
    </source>
</evidence>
<dbReference type="PROSITE" id="PS50885">
    <property type="entry name" value="HAMP"/>
    <property type="match status" value="1"/>
</dbReference>
<dbReference type="Gene3D" id="3.30.70.270">
    <property type="match status" value="1"/>
</dbReference>
<dbReference type="PANTHER" id="PTHR46663">
    <property type="entry name" value="DIGUANYLATE CYCLASE DGCT-RELATED"/>
    <property type="match status" value="1"/>
</dbReference>
<keyword evidence="4" id="KW-0812">Transmembrane</keyword>
<gene>
    <name evidence="7" type="ORF">J2Z69_003597</name>
</gene>
<keyword evidence="2" id="KW-1003">Cell membrane</keyword>
<dbReference type="RefSeq" id="WP_209865694.1">
    <property type="nucleotide sequence ID" value="NZ_JAGGLD010000009.1"/>
</dbReference>
<proteinExistence type="predicted"/>